<keyword evidence="1" id="KW-0175">Coiled coil</keyword>
<sequence length="301" mass="33508">MGKHSAFDDSDEEEQYAEERPQGVAPPEMGAASSRQMTRMPVESSRRGNSSGQPSGHLKRKWEDPEVVEVDPLSFSLPAIHELSFIDDLLKEGYADTGRGTDLFEDVPAGHTLLTFDSPRVECSELPEAGVPRLEDGMRQAVQAVNLFVTACTGLEEQLASARRTAASEANRAREAEVLFKASEGERVRLEEERRHLEEEVTRMKAQLEDVELTHRHQMESLLATSVPKSRLDTYILAGVQRYLGSSEFALGIDDVMDPAMERGARKVVLEIEAAQKKNEDIQPILEKYADREKKGKTSAV</sequence>
<dbReference type="EMBL" id="OX459119">
    <property type="protein sequence ID" value="CAI9094541.1"/>
    <property type="molecule type" value="Genomic_DNA"/>
</dbReference>
<feature type="coiled-coil region" evidence="1">
    <location>
        <begin position="173"/>
        <end position="214"/>
    </location>
</feature>
<evidence type="ECO:0000256" key="2">
    <source>
        <dbReference type="SAM" id="MobiDB-lite"/>
    </source>
</evidence>
<name>A0AAV1CFK7_OLDCO</name>
<accession>A0AAV1CFK7</accession>
<evidence type="ECO:0000256" key="1">
    <source>
        <dbReference type="SAM" id="Coils"/>
    </source>
</evidence>
<reference evidence="3" key="1">
    <citation type="submission" date="2023-03" db="EMBL/GenBank/DDBJ databases">
        <authorList>
            <person name="Julca I."/>
        </authorList>
    </citation>
    <scope>NUCLEOTIDE SEQUENCE</scope>
</reference>
<proteinExistence type="predicted"/>
<organism evidence="3 4">
    <name type="scientific">Oldenlandia corymbosa var. corymbosa</name>
    <dbReference type="NCBI Taxonomy" id="529605"/>
    <lineage>
        <taxon>Eukaryota</taxon>
        <taxon>Viridiplantae</taxon>
        <taxon>Streptophyta</taxon>
        <taxon>Embryophyta</taxon>
        <taxon>Tracheophyta</taxon>
        <taxon>Spermatophyta</taxon>
        <taxon>Magnoliopsida</taxon>
        <taxon>eudicotyledons</taxon>
        <taxon>Gunneridae</taxon>
        <taxon>Pentapetalae</taxon>
        <taxon>asterids</taxon>
        <taxon>lamiids</taxon>
        <taxon>Gentianales</taxon>
        <taxon>Rubiaceae</taxon>
        <taxon>Rubioideae</taxon>
        <taxon>Spermacoceae</taxon>
        <taxon>Hedyotis-Oldenlandia complex</taxon>
        <taxon>Oldenlandia</taxon>
    </lineage>
</organism>
<feature type="region of interest" description="Disordered" evidence="2">
    <location>
        <begin position="1"/>
        <end position="63"/>
    </location>
</feature>
<evidence type="ECO:0000313" key="3">
    <source>
        <dbReference type="EMBL" id="CAI9094541.1"/>
    </source>
</evidence>
<gene>
    <name evidence="3" type="ORF">OLC1_LOCUS5682</name>
</gene>
<evidence type="ECO:0000313" key="4">
    <source>
        <dbReference type="Proteomes" id="UP001161247"/>
    </source>
</evidence>
<protein>
    <submittedName>
        <fullName evidence="3">OLC1v1030301C1</fullName>
    </submittedName>
</protein>
<dbReference type="AlphaFoldDB" id="A0AAV1CFK7"/>
<keyword evidence="4" id="KW-1185">Reference proteome</keyword>
<dbReference type="Proteomes" id="UP001161247">
    <property type="component" value="Chromosome 2"/>
</dbReference>